<feature type="coiled-coil region" evidence="1">
    <location>
        <begin position="512"/>
        <end position="541"/>
    </location>
</feature>
<dbReference type="OrthoDB" id="434041at2759"/>
<evidence type="ECO:0000256" key="2">
    <source>
        <dbReference type="SAM" id="MobiDB-lite"/>
    </source>
</evidence>
<keyword evidence="5" id="KW-1185">Reference proteome</keyword>
<accession>A0A0M3K7F0</accession>
<dbReference type="SMART" id="SM00490">
    <property type="entry name" value="HELICc"/>
    <property type="match status" value="1"/>
</dbReference>
<dbReference type="InterPro" id="IPR027417">
    <property type="entry name" value="P-loop_NTPase"/>
</dbReference>
<dbReference type="Pfam" id="PF00271">
    <property type="entry name" value="Helicase_C"/>
    <property type="match status" value="1"/>
</dbReference>
<dbReference type="CDD" id="cd18787">
    <property type="entry name" value="SF2_C_DEAD"/>
    <property type="match status" value="1"/>
</dbReference>
<evidence type="ECO:0000256" key="1">
    <source>
        <dbReference type="SAM" id="Coils"/>
    </source>
</evidence>
<dbReference type="InterPro" id="IPR001650">
    <property type="entry name" value="Helicase_C-like"/>
</dbReference>
<evidence type="ECO:0000313" key="6">
    <source>
        <dbReference type="WBParaSite" id="ASIM_0001689101-mRNA-1"/>
    </source>
</evidence>
<reference evidence="6" key="1">
    <citation type="submission" date="2017-02" db="UniProtKB">
        <authorList>
            <consortium name="WormBaseParasite"/>
        </authorList>
    </citation>
    <scope>IDENTIFICATION</scope>
</reference>
<feature type="region of interest" description="Disordered" evidence="2">
    <location>
        <begin position="302"/>
        <end position="324"/>
    </location>
</feature>
<feature type="compositionally biased region" description="Basic and acidic residues" evidence="2">
    <location>
        <begin position="232"/>
        <end position="243"/>
    </location>
</feature>
<evidence type="ECO:0000313" key="4">
    <source>
        <dbReference type="EMBL" id="VDK57378.1"/>
    </source>
</evidence>
<keyword evidence="1" id="KW-0175">Coiled coil</keyword>
<evidence type="ECO:0000313" key="5">
    <source>
        <dbReference type="Proteomes" id="UP000267096"/>
    </source>
</evidence>
<sequence>MVFQRCEHILNALQAADIDAELISGNMEQTERNRIMRRLKNFQLKILVSTDLTARGIDAENVNCVLNFGAPLSSETYLHRIGRAGRFGGYGIAITLLTCGKEVKRFMNLMETAHLKVKLLHLTQQYPRDLCNNQTFYDSSSFFKPAKKSAEEETTADNGTDVNSAKERSLLNDEIISMSQQEEVISKSALIYSARKLDCDPNELSEHGTLSDEMLQRVRNLEKIRQQKALKLNHEEEESHSYNDDPIESATSNGGSFLINTCPNSIKVEMESEKHGFVNGETILKNAMKSLKIDSEETTEATHSSLMVSSDYSRNDHCSPGQQSSAAINPILSVVSSSTEAQESAAVRQQLADDGLSGSLLNRPKSRFKRLTSSRAKQRQIITYLRGELLKIRNARTDSEWWNYVSAKYASSIPREIFVGNNQQVVSVVHATPSTSFTESSSSLLVQFEKNREKVSRPISTTPSERTVYRRDEMLKIRKSRCAQEWSLWATQKWNTKEEPFQMDRELRVPFAERLRISREREKKTRNALRAKEEHKKVKRTDLLYSSARYPVCVEMPTTFDEYVVDFYKCVNEFEQKEVQNKRTGPVVRPLRKPQQYNEAVHNASVYLKNLKSSFWSEWNLKMDNIRDQSTSTEEDLLLGSRRDTVVQTDGEFVETTAKQNADVSHPVPGVCDKMDKGSVDHAENNFFTTSETDQNVECTKEQCDDEHLKLINCYYYYMNYYTERYFNQRKKTD</sequence>
<dbReference type="SUPFAM" id="SSF52540">
    <property type="entry name" value="P-loop containing nucleoside triphosphate hydrolases"/>
    <property type="match status" value="1"/>
</dbReference>
<dbReference type="PROSITE" id="PS51194">
    <property type="entry name" value="HELICASE_CTER"/>
    <property type="match status" value="1"/>
</dbReference>
<reference evidence="4 5" key="2">
    <citation type="submission" date="2018-11" db="EMBL/GenBank/DDBJ databases">
        <authorList>
            <consortium name="Pathogen Informatics"/>
        </authorList>
    </citation>
    <scope>NUCLEOTIDE SEQUENCE [LARGE SCALE GENOMIC DNA]</scope>
</reference>
<protein>
    <submittedName>
        <fullName evidence="6">MEL-46 (inferred by orthology to a C. elegans protein)</fullName>
    </submittedName>
</protein>
<dbReference type="AlphaFoldDB" id="A0A0M3K7F0"/>
<feature type="compositionally biased region" description="Polar residues" evidence="2">
    <location>
        <begin position="302"/>
        <end position="312"/>
    </location>
</feature>
<gene>
    <name evidence="4" type="ORF">ASIM_LOCUS16298</name>
</gene>
<dbReference type="WBParaSite" id="ASIM_0001689101-mRNA-1">
    <property type="protein sequence ID" value="ASIM_0001689101-mRNA-1"/>
    <property type="gene ID" value="ASIM_0001689101"/>
</dbReference>
<dbReference type="EMBL" id="UYRR01032966">
    <property type="protein sequence ID" value="VDK57378.1"/>
    <property type="molecule type" value="Genomic_DNA"/>
</dbReference>
<evidence type="ECO:0000259" key="3">
    <source>
        <dbReference type="PROSITE" id="PS51194"/>
    </source>
</evidence>
<organism evidence="6">
    <name type="scientific">Anisakis simplex</name>
    <name type="common">Herring worm</name>
    <dbReference type="NCBI Taxonomy" id="6269"/>
    <lineage>
        <taxon>Eukaryota</taxon>
        <taxon>Metazoa</taxon>
        <taxon>Ecdysozoa</taxon>
        <taxon>Nematoda</taxon>
        <taxon>Chromadorea</taxon>
        <taxon>Rhabditida</taxon>
        <taxon>Spirurina</taxon>
        <taxon>Ascaridomorpha</taxon>
        <taxon>Ascaridoidea</taxon>
        <taxon>Anisakidae</taxon>
        <taxon>Anisakis</taxon>
        <taxon>Anisakis simplex complex</taxon>
    </lineage>
</organism>
<feature type="region of interest" description="Disordered" evidence="2">
    <location>
        <begin position="232"/>
        <end position="253"/>
    </location>
</feature>
<dbReference type="Gene3D" id="3.40.50.300">
    <property type="entry name" value="P-loop containing nucleotide triphosphate hydrolases"/>
    <property type="match status" value="1"/>
</dbReference>
<name>A0A0M3K7F0_ANISI</name>
<feature type="domain" description="Helicase C-terminal" evidence="3">
    <location>
        <begin position="1"/>
        <end position="128"/>
    </location>
</feature>
<dbReference type="Proteomes" id="UP000267096">
    <property type="component" value="Unassembled WGS sequence"/>
</dbReference>
<proteinExistence type="predicted"/>
<dbReference type="PANTHER" id="PTHR47958">
    <property type="entry name" value="ATP-DEPENDENT RNA HELICASE DBP3"/>
    <property type="match status" value="1"/>
</dbReference>